<dbReference type="Pfam" id="PF08031">
    <property type="entry name" value="BBE"/>
    <property type="match status" value="1"/>
</dbReference>
<evidence type="ECO:0000313" key="9">
    <source>
        <dbReference type="Proteomes" id="UP000662747"/>
    </source>
</evidence>
<dbReference type="InterPro" id="IPR050416">
    <property type="entry name" value="FAD-linked_Oxidoreductase"/>
</dbReference>
<dbReference type="Proteomes" id="UP000662747">
    <property type="component" value="Chromosome"/>
</dbReference>
<dbReference type="Gene3D" id="3.30.465.10">
    <property type="match status" value="1"/>
</dbReference>
<dbReference type="SUPFAM" id="SSF56176">
    <property type="entry name" value="FAD-binding/transporter-associated domain-like"/>
    <property type="match status" value="1"/>
</dbReference>
<dbReference type="Gene3D" id="3.30.43.10">
    <property type="entry name" value="Uridine Diphospho-n-acetylenolpyruvylglucosamine Reductase, domain 2"/>
    <property type="match status" value="1"/>
</dbReference>
<dbReference type="PANTHER" id="PTHR42973">
    <property type="entry name" value="BINDING OXIDOREDUCTASE, PUTATIVE (AFU_ORTHOLOGUE AFUA_1G17690)-RELATED"/>
    <property type="match status" value="1"/>
</dbReference>
<keyword evidence="4" id="KW-0274">FAD</keyword>
<dbReference type="InterPro" id="IPR016169">
    <property type="entry name" value="FAD-bd_PCMH_sub2"/>
</dbReference>
<dbReference type="InterPro" id="IPR006094">
    <property type="entry name" value="Oxid_FAD_bind_N"/>
</dbReference>
<reference evidence="8 9" key="1">
    <citation type="submission" date="2021-02" db="EMBL/GenBank/DDBJ databases">
        <title>De Novo genome assembly of isolated myxobacteria.</title>
        <authorList>
            <person name="Stevens D.C."/>
        </authorList>
    </citation>
    <scope>NUCLEOTIDE SEQUENCE [LARGE SCALE GENOMIC DNA]</scope>
    <source>
        <strain evidence="9">SCPEA02</strain>
    </source>
</reference>
<dbReference type="Pfam" id="PF01565">
    <property type="entry name" value="FAD_binding_4"/>
    <property type="match status" value="1"/>
</dbReference>
<dbReference type="InterPro" id="IPR036318">
    <property type="entry name" value="FAD-bd_PCMH-like_sf"/>
</dbReference>
<accession>A0ABX7P141</accession>
<evidence type="ECO:0000313" key="8">
    <source>
        <dbReference type="EMBL" id="QSQ23500.1"/>
    </source>
</evidence>
<dbReference type="EMBL" id="CP071090">
    <property type="protein sequence ID" value="QSQ23500.1"/>
    <property type="molecule type" value="Genomic_DNA"/>
</dbReference>
<evidence type="ECO:0000256" key="2">
    <source>
        <dbReference type="ARBA" id="ARBA00005466"/>
    </source>
</evidence>
<sequence>MSLDTPRGRTKGGGGLPPNLAPDRVEQLKALLRGGLVRPEDADYEESCRLYNAMIRKRPALIARCTDVADVIAAVAFAREQKTALSIRGGGHNGGGLGLCDGGVAIDLSRMRGVRVDPVARTVRVAGGSVWGDVDHATHAFGMAVPSGIISTTGVAGLTLGGGIGHLSRRFGLTIDSLLAVDMVLADGRFVTASEQEYPDLFWAVRGGGGNFGVVTSFLFRAHPVDTVIGGPTLWPVERATEVMQWYREFILAAPEELGGFFAFMTVPPAPPFPEALHLKKMCAVVWCYSGDPARADEVFAPVRALNPLVHGVQPMPFPMLQTAFDALYPPGHQWYWRADFVNELSDAAIAKHAEFAERMPTMQSSMHMYPIDGAVHRVGPHDTAFSFRDVKWAEVIVGVDPSPANAQAITTWTKDYWEALHPYSAGGAYVNFMMDEGQERVQATYRDNYARLAEVKSQYDPENLFRINQNIRPAAKGAAARPH</sequence>
<evidence type="ECO:0000256" key="4">
    <source>
        <dbReference type="ARBA" id="ARBA00022827"/>
    </source>
</evidence>
<dbReference type="InterPro" id="IPR006093">
    <property type="entry name" value="Oxy_OxRdtase_FAD_BS"/>
</dbReference>
<dbReference type="InterPro" id="IPR016166">
    <property type="entry name" value="FAD-bd_PCMH"/>
</dbReference>
<keyword evidence="3" id="KW-0285">Flavoprotein</keyword>
<protein>
    <submittedName>
        <fullName evidence="8">FAD-binding oxidoreductase</fullName>
    </submittedName>
</protein>
<name>A0ABX7P141_9BACT</name>
<evidence type="ECO:0000256" key="3">
    <source>
        <dbReference type="ARBA" id="ARBA00022630"/>
    </source>
</evidence>
<feature type="domain" description="FAD-binding PCMH-type" evidence="7">
    <location>
        <begin position="54"/>
        <end position="225"/>
    </location>
</feature>
<proteinExistence type="inferred from homology"/>
<feature type="region of interest" description="Disordered" evidence="6">
    <location>
        <begin position="1"/>
        <end position="20"/>
    </location>
</feature>
<dbReference type="InterPro" id="IPR012951">
    <property type="entry name" value="BBE"/>
</dbReference>
<comment type="cofactor">
    <cofactor evidence="1">
        <name>FAD</name>
        <dbReference type="ChEBI" id="CHEBI:57692"/>
    </cofactor>
</comment>
<keyword evidence="9" id="KW-1185">Reference proteome</keyword>
<keyword evidence="5" id="KW-0560">Oxidoreductase</keyword>
<evidence type="ECO:0000259" key="7">
    <source>
        <dbReference type="PROSITE" id="PS51387"/>
    </source>
</evidence>
<dbReference type="PANTHER" id="PTHR42973:SF39">
    <property type="entry name" value="FAD-BINDING PCMH-TYPE DOMAIN-CONTAINING PROTEIN"/>
    <property type="match status" value="1"/>
</dbReference>
<evidence type="ECO:0000256" key="1">
    <source>
        <dbReference type="ARBA" id="ARBA00001974"/>
    </source>
</evidence>
<gene>
    <name evidence="8" type="ORF">JY651_00500</name>
</gene>
<dbReference type="Gene3D" id="3.40.462.20">
    <property type="match status" value="1"/>
</dbReference>
<evidence type="ECO:0000256" key="5">
    <source>
        <dbReference type="ARBA" id="ARBA00023002"/>
    </source>
</evidence>
<dbReference type="PROSITE" id="PS00862">
    <property type="entry name" value="OX2_COVAL_FAD"/>
    <property type="match status" value="1"/>
</dbReference>
<evidence type="ECO:0000256" key="6">
    <source>
        <dbReference type="SAM" id="MobiDB-lite"/>
    </source>
</evidence>
<dbReference type="PROSITE" id="PS51387">
    <property type="entry name" value="FAD_PCMH"/>
    <property type="match status" value="1"/>
</dbReference>
<organism evidence="8 9">
    <name type="scientific">Pyxidicoccus parkwayensis</name>
    <dbReference type="NCBI Taxonomy" id="2813578"/>
    <lineage>
        <taxon>Bacteria</taxon>
        <taxon>Pseudomonadati</taxon>
        <taxon>Myxococcota</taxon>
        <taxon>Myxococcia</taxon>
        <taxon>Myxococcales</taxon>
        <taxon>Cystobacterineae</taxon>
        <taxon>Myxococcaceae</taxon>
        <taxon>Pyxidicoccus</taxon>
    </lineage>
</organism>
<dbReference type="InterPro" id="IPR016167">
    <property type="entry name" value="FAD-bd_PCMH_sub1"/>
</dbReference>
<comment type="similarity">
    <text evidence="2">Belongs to the oxygen-dependent FAD-linked oxidoreductase family.</text>
</comment>